<protein>
    <submittedName>
        <fullName evidence="1">Uncharacterized protein</fullName>
    </submittedName>
</protein>
<dbReference type="AlphaFoldDB" id="A0A6A5RU90"/>
<reference evidence="1" key="1">
    <citation type="journal article" date="2020" name="Stud. Mycol.">
        <title>101 Dothideomycetes genomes: a test case for predicting lifestyles and emergence of pathogens.</title>
        <authorList>
            <person name="Haridas S."/>
            <person name="Albert R."/>
            <person name="Binder M."/>
            <person name="Bloem J."/>
            <person name="Labutti K."/>
            <person name="Salamov A."/>
            <person name="Andreopoulos B."/>
            <person name="Baker S."/>
            <person name="Barry K."/>
            <person name="Bills G."/>
            <person name="Bluhm B."/>
            <person name="Cannon C."/>
            <person name="Castanera R."/>
            <person name="Culley D."/>
            <person name="Daum C."/>
            <person name="Ezra D."/>
            <person name="Gonzalez J."/>
            <person name="Henrissat B."/>
            <person name="Kuo A."/>
            <person name="Liang C."/>
            <person name="Lipzen A."/>
            <person name="Lutzoni F."/>
            <person name="Magnuson J."/>
            <person name="Mondo S."/>
            <person name="Nolan M."/>
            <person name="Ohm R."/>
            <person name="Pangilinan J."/>
            <person name="Park H.-J."/>
            <person name="Ramirez L."/>
            <person name="Alfaro M."/>
            <person name="Sun H."/>
            <person name="Tritt A."/>
            <person name="Yoshinaga Y."/>
            <person name="Zwiers L.-H."/>
            <person name="Turgeon B."/>
            <person name="Goodwin S."/>
            <person name="Spatafora J."/>
            <person name="Crous P."/>
            <person name="Grigoriev I."/>
        </authorList>
    </citation>
    <scope>NUCLEOTIDE SEQUENCE</scope>
    <source>
        <strain evidence="1">CBS 183.55</strain>
    </source>
</reference>
<dbReference type="Proteomes" id="UP000800082">
    <property type="component" value="Unassembled WGS sequence"/>
</dbReference>
<name>A0A6A5RU90_9PLEO</name>
<proteinExistence type="predicted"/>
<keyword evidence="2" id="KW-1185">Reference proteome</keyword>
<dbReference type="EMBL" id="ML978959">
    <property type="protein sequence ID" value="KAF1932035.1"/>
    <property type="molecule type" value="Genomic_DNA"/>
</dbReference>
<gene>
    <name evidence="1" type="ORF">M421DRAFT_402800</name>
</gene>
<dbReference type="OrthoDB" id="5343383at2759"/>
<dbReference type="GeneID" id="54347907"/>
<organism evidence="1 2">
    <name type="scientific">Didymella exigua CBS 183.55</name>
    <dbReference type="NCBI Taxonomy" id="1150837"/>
    <lineage>
        <taxon>Eukaryota</taxon>
        <taxon>Fungi</taxon>
        <taxon>Dikarya</taxon>
        <taxon>Ascomycota</taxon>
        <taxon>Pezizomycotina</taxon>
        <taxon>Dothideomycetes</taxon>
        <taxon>Pleosporomycetidae</taxon>
        <taxon>Pleosporales</taxon>
        <taxon>Pleosporineae</taxon>
        <taxon>Didymellaceae</taxon>
        <taxon>Didymella</taxon>
    </lineage>
</organism>
<evidence type="ECO:0000313" key="2">
    <source>
        <dbReference type="Proteomes" id="UP000800082"/>
    </source>
</evidence>
<sequence>MYPDGTQTMGPPLEGWLNITPETMWSLVINLLRHLSHVKNSGDDGPHLTPFARCAVWTDIANWLIKRSDQYIVLTCSDDWDPDNSDENCGPILPYCIGLKFASRGGTILLLNAK</sequence>
<accession>A0A6A5RU90</accession>
<dbReference type="RefSeq" id="XP_033452283.1">
    <property type="nucleotide sequence ID" value="XM_033590246.1"/>
</dbReference>
<evidence type="ECO:0000313" key="1">
    <source>
        <dbReference type="EMBL" id="KAF1932035.1"/>
    </source>
</evidence>